<dbReference type="PANTHER" id="PTHR47763">
    <property type="entry name" value="ALPHA-PROTEIN KINASE VWKA"/>
    <property type="match status" value="1"/>
</dbReference>
<evidence type="ECO:0000256" key="2">
    <source>
        <dbReference type="ARBA" id="ARBA00022525"/>
    </source>
</evidence>
<keyword evidence="3" id="KW-0732">Signal</keyword>
<name>A0A2P6N7W9_9EUKA</name>
<comment type="subcellular location">
    <subcellularLocation>
        <location evidence="1">Secreted</location>
    </subcellularLocation>
</comment>
<evidence type="ECO:0000256" key="3">
    <source>
        <dbReference type="ARBA" id="ARBA00022729"/>
    </source>
</evidence>
<dbReference type="AlphaFoldDB" id="A0A2P6N7W9"/>
<keyword evidence="2" id="KW-0964">Secreted</keyword>
<dbReference type="InterPro" id="IPR056861">
    <property type="entry name" value="HMCN1-like_VWA"/>
</dbReference>
<evidence type="ECO:0000256" key="4">
    <source>
        <dbReference type="SAM" id="MobiDB-lite"/>
    </source>
</evidence>
<dbReference type="InterPro" id="IPR036465">
    <property type="entry name" value="vWFA_dom_sf"/>
</dbReference>
<evidence type="ECO:0000313" key="6">
    <source>
        <dbReference type="EMBL" id="PRP80048.1"/>
    </source>
</evidence>
<dbReference type="InParanoid" id="A0A2P6N7W9"/>
<dbReference type="Proteomes" id="UP000241769">
    <property type="component" value="Unassembled WGS sequence"/>
</dbReference>
<comment type="caution">
    <text evidence="6">The sequence shown here is derived from an EMBL/GenBank/DDBJ whole genome shotgun (WGS) entry which is preliminary data.</text>
</comment>
<feature type="compositionally biased region" description="Polar residues" evidence="4">
    <location>
        <begin position="1"/>
        <end position="26"/>
    </location>
</feature>
<dbReference type="InterPro" id="IPR052969">
    <property type="entry name" value="Thr-specific_kinase-like"/>
</dbReference>
<evidence type="ECO:0000313" key="7">
    <source>
        <dbReference type="Proteomes" id="UP000241769"/>
    </source>
</evidence>
<dbReference type="EMBL" id="MDYQ01000162">
    <property type="protein sequence ID" value="PRP80048.1"/>
    <property type="molecule type" value="Genomic_DNA"/>
</dbReference>
<dbReference type="Pfam" id="PF25106">
    <property type="entry name" value="VWA_4"/>
    <property type="match status" value="1"/>
</dbReference>
<dbReference type="OrthoDB" id="29034at2759"/>
<dbReference type="SUPFAM" id="SSF53300">
    <property type="entry name" value="vWA-like"/>
    <property type="match status" value="1"/>
</dbReference>
<accession>A0A2P6N7W9</accession>
<sequence length="337" mass="38095">MLTPHQTTQKPSGDATSAPQNLSVSTPARHEKSVTHPSTDFNSRMCSIDLCFVLDCSSSMSRSIEKIQPQLQKLCKAMAFEVYNKRMGCEVRYSTVFFRDHDYRSKRLESVDFTSNIDDIIRSFCTIETIGGNDVPEDVLGGLNRALSLSWQGDLKFLIFIGDAPCHGYHSLEDAYPDGDPLGLTPEGVLTSMRKKDIHFLFVKLSSDTNKMVEAFQAIYEDKKKGLELRVLDCRKEASTFVKDKLIREIKGKMTVPISLVYASARSLRQDPNWREYLEYLPQEMQDVVHDVPQEDVPLPPTTVSNLNMLKEGEDKLNFFTFKATTHAPIVPVEVSL</sequence>
<feature type="region of interest" description="Disordered" evidence="4">
    <location>
        <begin position="1"/>
        <end position="37"/>
    </location>
</feature>
<dbReference type="InterPro" id="IPR002035">
    <property type="entry name" value="VWF_A"/>
</dbReference>
<dbReference type="PANTHER" id="PTHR47763:SF4">
    <property type="entry name" value="ALPHA-PROTEIN KINASE VWKA"/>
    <property type="match status" value="1"/>
</dbReference>
<dbReference type="STRING" id="1890364.A0A2P6N7W9"/>
<evidence type="ECO:0000259" key="5">
    <source>
        <dbReference type="PROSITE" id="PS50234"/>
    </source>
</evidence>
<protein>
    <recommendedName>
        <fullName evidence="5">VWFA domain-containing protein</fullName>
    </recommendedName>
</protein>
<feature type="domain" description="VWFA" evidence="5">
    <location>
        <begin position="49"/>
        <end position="250"/>
    </location>
</feature>
<keyword evidence="7" id="KW-1185">Reference proteome</keyword>
<dbReference type="PROSITE" id="PS50234">
    <property type="entry name" value="VWFA"/>
    <property type="match status" value="1"/>
</dbReference>
<reference evidence="6 7" key="1">
    <citation type="journal article" date="2018" name="Genome Biol. Evol.">
        <title>Multiple Roots of Fruiting Body Formation in Amoebozoa.</title>
        <authorList>
            <person name="Hillmann F."/>
            <person name="Forbes G."/>
            <person name="Novohradska S."/>
            <person name="Ferling I."/>
            <person name="Riege K."/>
            <person name="Groth M."/>
            <person name="Westermann M."/>
            <person name="Marz M."/>
            <person name="Spaller T."/>
            <person name="Winckler T."/>
            <person name="Schaap P."/>
            <person name="Glockner G."/>
        </authorList>
    </citation>
    <scope>NUCLEOTIDE SEQUENCE [LARGE SCALE GENOMIC DNA]</scope>
    <source>
        <strain evidence="6 7">Jena</strain>
    </source>
</reference>
<proteinExistence type="predicted"/>
<evidence type="ECO:0000256" key="1">
    <source>
        <dbReference type="ARBA" id="ARBA00004613"/>
    </source>
</evidence>
<gene>
    <name evidence="6" type="ORF">PROFUN_10731</name>
</gene>
<dbReference type="Gene3D" id="3.40.50.410">
    <property type="entry name" value="von Willebrand factor, type A domain"/>
    <property type="match status" value="1"/>
</dbReference>
<organism evidence="6 7">
    <name type="scientific">Planoprotostelium fungivorum</name>
    <dbReference type="NCBI Taxonomy" id="1890364"/>
    <lineage>
        <taxon>Eukaryota</taxon>
        <taxon>Amoebozoa</taxon>
        <taxon>Evosea</taxon>
        <taxon>Variosea</taxon>
        <taxon>Cavosteliida</taxon>
        <taxon>Cavosteliaceae</taxon>
        <taxon>Planoprotostelium</taxon>
    </lineage>
</organism>